<keyword evidence="10" id="KW-1185">Reference proteome</keyword>
<dbReference type="AlphaFoldDB" id="A0A4Z0R5U5"/>
<dbReference type="InterPro" id="IPR008927">
    <property type="entry name" value="6-PGluconate_DH-like_C_sf"/>
</dbReference>
<dbReference type="SUPFAM" id="SSF51735">
    <property type="entry name" value="NAD(P)-binding Rossmann-fold domains"/>
    <property type="match status" value="1"/>
</dbReference>
<dbReference type="Gene3D" id="1.10.1040.10">
    <property type="entry name" value="N-(1-d-carboxylethyl)-l-norvaline Dehydrogenase, domain 2"/>
    <property type="match status" value="1"/>
</dbReference>
<feature type="binding site" evidence="6">
    <location>
        <position position="92"/>
    </location>
    <ligand>
        <name>NAD(+)</name>
        <dbReference type="ChEBI" id="CHEBI:57540"/>
    </ligand>
</feature>
<dbReference type="SUPFAM" id="SSF48179">
    <property type="entry name" value="6-phosphogluconate dehydrogenase C-terminal domain-like"/>
    <property type="match status" value="1"/>
</dbReference>
<dbReference type="RefSeq" id="WP_135546576.1">
    <property type="nucleotide sequence ID" value="NZ_SPQQ01000003.1"/>
</dbReference>
<comment type="caution">
    <text evidence="9">The sequence shown here is derived from an EMBL/GenBank/DDBJ whole genome shotgun (WGS) entry which is preliminary data.</text>
</comment>
<evidence type="ECO:0000256" key="3">
    <source>
        <dbReference type="ARBA" id="ARBA00023002"/>
    </source>
</evidence>
<comment type="pathway">
    <text evidence="1">Lipid metabolism; butanoate metabolism.</text>
</comment>
<dbReference type="InterPro" id="IPR006176">
    <property type="entry name" value="3-OHacyl-CoA_DH_NAD-bd"/>
</dbReference>
<name>A0A4Z0R5U5_9FIRM</name>
<feature type="site" description="Important for catalytic activity" evidence="5">
    <location>
        <position position="140"/>
    </location>
</feature>
<organism evidence="9 10">
    <name type="scientific">Desulfosporosinus fructosivorans</name>
    <dbReference type="NCBI Taxonomy" id="2018669"/>
    <lineage>
        <taxon>Bacteria</taxon>
        <taxon>Bacillati</taxon>
        <taxon>Bacillota</taxon>
        <taxon>Clostridia</taxon>
        <taxon>Eubacteriales</taxon>
        <taxon>Desulfitobacteriaceae</taxon>
        <taxon>Desulfosporosinus</taxon>
    </lineage>
</organism>
<dbReference type="PANTHER" id="PTHR48075:SF5">
    <property type="entry name" value="3-HYDROXYBUTYRYL-COA DEHYDROGENASE"/>
    <property type="match status" value="1"/>
</dbReference>
<dbReference type="GO" id="GO:0008691">
    <property type="term" value="F:3-hydroxybutyryl-CoA dehydrogenase activity"/>
    <property type="evidence" value="ECO:0007669"/>
    <property type="project" value="TreeGrafter"/>
</dbReference>
<proteinExistence type="inferred from homology"/>
<evidence type="ECO:0000256" key="6">
    <source>
        <dbReference type="PIRSR" id="PIRSR000105-2"/>
    </source>
</evidence>
<evidence type="ECO:0000259" key="8">
    <source>
        <dbReference type="Pfam" id="PF02737"/>
    </source>
</evidence>
<protein>
    <recommendedName>
        <fullName evidence="4">3-hydroxybutyryl-CoA dehydrogenase</fullName>
    </recommendedName>
</protein>
<dbReference type="Pfam" id="PF02737">
    <property type="entry name" value="3HCDH_N"/>
    <property type="match status" value="1"/>
</dbReference>
<keyword evidence="6" id="KW-0520">NAD</keyword>
<dbReference type="Proteomes" id="UP000298460">
    <property type="component" value="Unassembled WGS sequence"/>
</dbReference>
<gene>
    <name evidence="9" type="ORF">E4K67_11150</name>
</gene>
<feature type="binding site" evidence="6">
    <location>
        <begin position="10"/>
        <end position="15"/>
    </location>
    <ligand>
        <name>NAD(+)</name>
        <dbReference type="ChEBI" id="CHEBI:57540"/>
    </ligand>
</feature>
<evidence type="ECO:0000313" key="10">
    <source>
        <dbReference type="Proteomes" id="UP000298460"/>
    </source>
</evidence>
<dbReference type="EMBL" id="SPQQ01000003">
    <property type="protein sequence ID" value="TGE38481.1"/>
    <property type="molecule type" value="Genomic_DNA"/>
</dbReference>
<dbReference type="InterPro" id="IPR013328">
    <property type="entry name" value="6PGD_dom2"/>
</dbReference>
<feature type="domain" description="3-hydroxyacyl-CoA dehydrogenase NAD binding" evidence="8">
    <location>
        <begin position="5"/>
        <end position="184"/>
    </location>
</feature>
<dbReference type="GO" id="GO:0006635">
    <property type="term" value="P:fatty acid beta-oxidation"/>
    <property type="evidence" value="ECO:0007669"/>
    <property type="project" value="TreeGrafter"/>
</dbReference>
<feature type="binding site" evidence="6">
    <location>
        <position position="119"/>
    </location>
    <ligand>
        <name>NAD(+)</name>
        <dbReference type="ChEBI" id="CHEBI:57540"/>
    </ligand>
</feature>
<dbReference type="InterPro" id="IPR022694">
    <property type="entry name" value="3-OHacyl-CoA_DH"/>
</dbReference>
<evidence type="ECO:0000256" key="4">
    <source>
        <dbReference type="ARBA" id="ARBA00067747"/>
    </source>
</evidence>
<evidence type="ECO:0000259" key="7">
    <source>
        <dbReference type="Pfam" id="PF00725"/>
    </source>
</evidence>
<dbReference type="Pfam" id="PF00725">
    <property type="entry name" value="3HCDH"/>
    <property type="match status" value="1"/>
</dbReference>
<comment type="similarity">
    <text evidence="2">Belongs to the 3-hydroxyacyl-CoA dehydrogenase family.</text>
</comment>
<dbReference type="InterPro" id="IPR006108">
    <property type="entry name" value="3HC_DH_C"/>
</dbReference>
<keyword evidence="3" id="KW-0560">Oxidoreductase</keyword>
<dbReference type="PIRSF" id="PIRSF000105">
    <property type="entry name" value="HCDH"/>
    <property type="match status" value="1"/>
</dbReference>
<feature type="domain" description="3-hydroxyacyl-CoA dehydrogenase C-terminal" evidence="7">
    <location>
        <begin position="187"/>
        <end position="282"/>
    </location>
</feature>
<feature type="binding site" evidence="6">
    <location>
        <position position="143"/>
    </location>
    <ligand>
        <name>NAD(+)</name>
        <dbReference type="ChEBI" id="CHEBI:57540"/>
    </ligand>
</feature>
<sequence>MTIRKIGVLGAGAMGGGIAHLAAAKGFEVVLCDVEQRFVEGAINRIAAFMDKSIEKQKMTVAEKEVALKRISITTRMEDFASVDMVIEAIFEDIEVKKSAFEKLDKICSPETIFGSNTSSMSITALAAATSRPDKVVGLHFFNPPLIMRLVEVIRGYYTSDETLKLASEAAQMMGKTPVVVKKDTPGFIVNRVMMPQFLEAIRIVEEGIATPEDVDTAVKLGLNYPMGPFELMDYTGVDIAVHVADYFFSESKDTKWNAPQTVKALIRAGRLGKKTGAGWYEHKKKGE</sequence>
<dbReference type="PANTHER" id="PTHR48075">
    <property type="entry name" value="3-HYDROXYACYL-COA DEHYDROGENASE FAMILY PROTEIN"/>
    <property type="match status" value="1"/>
</dbReference>
<dbReference type="InterPro" id="IPR036291">
    <property type="entry name" value="NAD(P)-bd_dom_sf"/>
</dbReference>
<evidence type="ECO:0000313" key="9">
    <source>
        <dbReference type="EMBL" id="TGE38481.1"/>
    </source>
</evidence>
<evidence type="ECO:0000256" key="5">
    <source>
        <dbReference type="PIRSR" id="PIRSR000105-1"/>
    </source>
</evidence>
<feature type="binding site" evidence="6">
    <location>
        <position position="275"/>
    </location>
    <ligand>
        <name>NAD(+)</name>
        <dbReference type="ChEBI" id="CHEBI:57540"/>
    </ligand>
</feature>
<dbReference type="OrthoDB" id="9815331at2"/>
<evidence type="ECO:0000256" key="1">
    <source>
        <dbReference type="ARBA" id="ARBA00005086"/>
    </source>
</evidence>
<dbReference type="GO" id="GO:0070403">
    <property type="term" value="F:NAD+ binding"/>
    <property type="evidence" value="ECO:0007669"/>
    <property type="project" value="InterPro"/>
</dbReference>
<evidence type="ECO:0000256" key="2">
    <source>
        <dbReference type="ARBA" id="ARBA00009463"/>
    </source>
</evidence>
<reference evidence="9 10" key="1">
    <citation type="submission" date="2019-03" db="EMBL/GenBank/DDBJ databases">
        <title>Draft Genome Sequence of Desulfosporosinus fructosivorans Strain 63.6F, Isolated from Marine Sediment in the Baltic Sea.</title>
        <authorList>
            <person name="Hausmann B."/>
            <person name="Vandieken V."/>
            <person name="Pjevac P."/>
            <person name="Schreck K."/>
            <person name="Herbold C.W."/>
            <person name="Loy A."/>
        </authorList>
    </citation>
    <scope>NUCLEOTIDE SEQUENCE [LARGE SCALE GENOMIC DNA]</scope>
    <source>
        <strain evidence="9 10">63.6F</strain>
    </source>
</reference>
<feature type="binding site" evidence="6">
    <location>
        <position position="97"/>
    </location>
    <ligand>
        <name>NAD(+)</name>
        <dbReference type="ChEBI" id="CHEBI:57540"/>
    </ligand>
</feature>
<dbReference type="FunFam" id="3.40.50.720:FF:000009">
    <property type="entry name" value="Fatty oxidation complex, alpha subunit"/>
    <property type="match status" value="1"/>
</dbReference>
<accession>A0A4Z0R5U5</accession>
<feature type="binding site" evidence="6">
    <location>
        <position position="33"/>
    </location>
    <ligand>
        <name>NAD(+)</name>
        <dbReference type="ChEBI" id="CHEBI:57540"/>
    </ligand>
</feature>
<dbReference type="Gene3D" id="3.40.50.720">
    <property type="entry name" value="NAD(P)-binding Rossmann-like Domain"/>
    <property type="match status" value="1"/>
</dbReference>